<protein>
    <submittedName>
        <fullName evidence="8">Cyclic nucleotide-binding domain-containing protein</fullName>
    </submittedName>
</protein>
<keyword evidence="2" id="KW-0238">DNA-binding</keyword>
<dbReference type="Gene3D" id="2.60.120.10">
    <property type="entry name" value="Jelly Rolls"/>
    <property type="match status" value="1"/>
</dbReference>
<evidence type="ECO:0000256" key="1">
    <source>
        <dbReference type="ARBA" id="ARBA00023015"/>
    </source>
</evidence>
<feature type="domain" description="HTH crp-type" evidence="7">
    <location>
        <begin position="186"/>
        <end position="260"/>
    </location>
</feature>
<feature type="coiled-coil region" evidence="4">
    <location>
        <begin position="159"/>
        <end position="191"/>
    </location>
</feature>
<dbReference type="EMBL" id="VCKW01000175">
    <property type="protein sequence ID" value="TMQ92075.1"/>
    <property type="molecule type" value="Genomic_DNA"/>
</dbReference>
<keyword evidence="3" id="KW-0804">Transcription</keyword>
<dbReference type="Pfam" id="PF13545">
    <property type="entry name" value="HTH_Crp_2"/>
    <property type="match status" value="1"/>
</dbReference>
<dbReference type="Gene3D" id="3.30.70.1230">
    <property type="entry name" value="Nucleotide cyclase"/>
    <property type="match status" value="1"/>
</dbReference>
<dbReference type="SUPFAM" id="SSF55073">
    <property type="entry name" value="Nucleotide cyclase"/>
    <property type="match status" value="1"/>
</dbReference>
<evidence type="ECO:0000256" key="2">
    <source>
        <dbReference type="ARBA" id="ARBA00023125"/>
    </source>
</evidence>
<keyword evidence="9" id="KW-1185">Reference proteome</keyword>
<dbReference type="InterPro" id="IPR001054">
    <property type="entry name" value="A/G_cyclase"/>
</dbReference>
<dbReference type="PROSITE" id="PS51063">
    <property type="entry name" value="HTH_CRP_2"/>
    <property type="match status" value="1"/>
</dbReference>
<dbReference type="SMART" id="SM00100">
    <property type="entry name" value="cNMP"/>
    <property type="match status" value="1"/>
</dbReference>
<evidence type="ECO:0000259" key="5">
    <source>
        <dbReference type="PROSITE" id="PS50042"/>
    </source>
</evidence>
<dbReference type="PANTHER" id="PTHR24567:SF26">
    <property type="entry name" value="REGULATORY PROTEIN YEIL"/>
    <property type="match status" value="1"/>
</dbReference>
<dbReference type="InterPro" id="IPR014710">
    <property type="entry name" value="RmlC-like_jellyroll"/>
</dbReference>
<dbReference type="SUPFAM" id="SSF51206">
    <property type="entry name" value="cAMP-binding domain-like"/>
    <property type="match status" value="1"/>
</dbReference>
<dbReference type="CDD" id="cd00038">
    <property type="entry name" value="CAP_ED"/>
    <property type="match status" value="1"/>
</dbReference>
<evidence type="ECO:0000313" key="8">
    <source>
        <dbReference type="EMBL" id="TMQ92075.1"/>
    </source>
</evidence>
<comment type="caution">
    <text evidence="8">The sequence shown here is derived from an EMBL/GenBank/DDBJ whole genome shotgun (WGS) entry which is preliminary data.</text>
</comment>
<gene>
    <name evidence="8" type="ORF">ETD83_28195</name>
</gene>
<keyword evidence="4" id="KW-0175">Coiled coil</keyword>
<feature type="domain" description="Cyclic nucleotide-binding" evidence="5">
    <location>
        <begin position="54"/>
        <end position="156"/>
    </location>
</feature>
<evidence type="ECO:0000259" key="6">
    <source>
        <dbReference type="PROSITE" id="PS50125"/>
    </source>
</evidence>
<dbReference type="InterPro" id="IPR000595">
    <property type="entry name" value="cNMP-bd_dom"/>
</dbReference>
<evidence type="ECO:0000259" key="7">
    <source>
        <dbReference type="PROSITE" id="PS51063"/>
    </source>
</evidence>
<dbReference type="GO" id="GO:0004016">
    <property type="term" value="F:adenylate cyclase activity"/>
    <property type="evidence" value="ECO:0007669"/>
    <property type="project" value="UniProtKB-ARBA"/>
</dbReference>
<dbReference type="AlphaFoldDB" id="A0A5C4J7U2"/>
<dbReference type="GO" id="GO:0009190">
    <property type="term" value="P:cyclic nucleotide biosynthetic process"/>
    <property type="evidence" value="ECO:0007669"/>
    <property type="project" value="InterPro"/>
</dbReference>
<dbReference type="InterPro" id="IPR036390">
    <property type="entry name" value="WH_DNA-bd_sf"/>
</dbReference>
<dbReference type="GO" id="GO:0003700">
    <property type="term" value="F:DNA-binding transcription factor activity"/>
    <property type="evidence" value="ECO:0007669"/>
    <property type="project" value="TreeGrafter"/>
</dbReference>
<dbReference type="Gene3D" id="1.10.10.10">
    <property type="entry name" value="Winged helix-like DNA-binding domain superfamily/Winged helix DNA-binding domain"/>
    <property type="match status" value="1"/>
</dbReference>
<feature type="domain" description="Guanylate cyclase" evidence="6">
    <location>
        <begin position="281"/>
        <end position="402"/>
    </location>
</feature>
<dbReference type="InterPro" id="IPR050397">
    <property type="entry name" value="Env_Response_Regulators"/>
</dbReference>
<evidence type="ECO:0000256" key="4">
    <source>
        <dbReference type="SAM" id="Coils"/>
    </source>
</evidence>
<sequence length="507" mass="56021">MSGATVSRTGARHHVGRHVRRHIGRLRATRKGDPMTSTGATAGRCDDLPYERGFWARLSEAEREAITAAAEERSADRGAVLCHEGDKAADVLVIGTGWVKVTAVVDGRERIITVRGPGDIVGERGALTRRSRSATVVALGDLTGLVVPGARFQELVDTHPRLRAVLKRQERERAEEERRLLFGDMKDVEHRLALLLRELARRGGGERAPAGTALTLPMSRREMARWAGAESAEVDRVLTDWGRRGMIMTARRNLTVLDVRSLDGLCRTRPERPDWSSLTCSVLFVDVAGFSRPQRDEADRQVVRDTLYEMLRCAFEESSVSWDGCYHEDRGDGVLVVVPPAVPTEAVADPTLPRLAAELRRHNRRSSAAVRIQLRVALHVGPVTRDREGLNGDAINLAARMLDAPVLREALHTSEADMALMTSHHVYETVLKNDRGLINPRSFSRVRINVKEAQTEAWMQLFGQTVEPVAPNTSSGKDPERSNGIHFHETVNIAGDLILGSKHASSH</sequence>
<dbReference type="PROSITE" id="PS50042">
    <property type="entry name" value="CNMP_BINDING_3"/>
    <property type="match status" value="1"/>
</dbReference>
<evidence type="ECO:0000313" key="9">
    <source>
        <dbReference type="Proteomes" id="UP000309174"/>
    </source>
</evidence>
<dbReference type="Pfam" id="PF00027">
    <property type="entry name" value="cNMP_binding"/>
    <property type="match status" value="1"/>
</dbReference>
<dbReference type="GO" id="GO:0003677">
    <property type="term" value="F:DNA binding"/>
    <property type="evidence" value="ECO:0007669"/>
    <property type="project" value="UniProtKB-KW"/>
</dbReference>
<dbReference type="PANTHER" id="PTHR24567">
    <property type="entry name" value="CRP FAMILY TRANSCRIPTIONAL REGULATORY PROTEIN"/>
    <property type="match status" value="1"/>
</dbReference>
<dbReference type="GO" id="GO:0005829">
    <property type="term" value="C:cytosol"/>
    <property type="evidence" value="ECO:0007669"/>
    <property type="project" value="TreeGrafter"/>
</dbReference>
<evidence type="ECO:0000256" key="3">
    <source>
        <dbReference type="ARBA" id="ARBA00023163"/>
    </source>
</evidence>
<proteinExistence type="predicted"/>
<dbReference type="PROSITE" id="PS50125">
    <property type="entry name" value="GUANYLATE_CYCLASE_2"/>
    <property type="match status" value="1"/>
</dbReference>
<dbReference type="InterPro" id="IPR012318">
    <property type="entry name" value="HTH_CRP"/>
</dbReference>
<accession>A0A5C4J7U2</accession>
<name>A0A5C4J7U2_9ACTN</name>
<dbReference type="OrthoDB" id="3482507at2"/>
<dbReference type="InterPro" id="IPR036388">
    <property type="entry name" value="WH-like_DNA-bd_sf"/>
</dbReference>
<reference evidence="8 9" key="1">
    <citation type="submission" date="2019-05" db="EMBL/GenBank/DDBJ databases">
        <title>Draft genome sequence of Actinomadura sp. 14C53.</title>
        <authorList>
            <person name="Saricaoglu S."/>
            <person name="Isik K."/>
        </authorList>
    </citation>
    <scope>NUCLEOTIDE SEQUENCE [LARGE SCALE GENOMIC DNA]</scope>
    <source>
        <strain evidence="8 9">14C53</strain>
    </source>
</reference>
<dbReference type="InterPro" id="IPR029787">
    <property type="entry name" value="Nucleotide_cyclase"/>
</dbReference>
<dbReference type="Proteomes" id="UP000309174">
    <property type="component" value="Unassembled WGS sequence"/>
</dbReference>
<organism evidence="8 9">
    <name type="scientific">Actinomadura soli</name>
    <dbReference type="NCBI Taxonomy" id="2508997"/>
    <lineage>
        <taxon>Bacteria</taxon>
        <taxon>Bacillati</taxon>
        <taxon>Actinomycetota</taxon>
        <taxon>Actinomycetes</taxon>
        <taxon>Streptosporangiales</taxon>
        <taxon>Thermomonosporaceae</taxon>
        <taxon>Actinomadura</taxon>
    </lineage>
</organism>
<keyword evidence="1" id="KW-0805">Transcription regulation</keyword>
<dbReference type="InterPro" id="IPR018490">
    <property type="entry name" value="cNMP-bd_dom_sf"/>
</dbReference>
<dbReference type="SUPFAM" id="SSF46785">
    <property type="entry name" value="Winged helix' DNA-binding domain"/>
    <property type="match status" value="1"/>
</dbReference>
<dbReference type="GO" id="GO:0035556">
    <property type="term" value="P:intracellular signal transduction"/>
    <property type="evidence" value="ECO:0007669"/>
    <property type="project" value="InterPro"/>
</dbReference>